<feature type="compositionally biased region" description="Basic residues" evidence="1">
    <location>
        <begin position="527"/>
        <end position="542"/>
    </location>
</feature>
<feature type="compositionally biased region" description="Polar residues" evidence="1">
    <location>
        <begin position="1"/>
        <end position="10"/>
    </location>
</feature>
<dbReference type="InterPro" id="IPR025447">
    <property type="entry name" value="DUF4192"/>
</dbReference>
<dbReference type="Proteomes" id="UP001458415">
    <property type="component" value="Unassembled WGS sequence"/>
</dbReference>
<evidence type="ECO:0000313" key="2">
    <source>
        <dbReference type="EMBL" id="MER6978760.1"/>
    </source>
</evidence>
<accession>A0ABV1W3J1</accession>
<evidence type="ECO:0000313" key="3">
    <source>
        <dbReference type="Proteomes" id="UP001458415"/>
    </source>
</evidence>
<feature type="compositionally biased region" description="Basic and acidic residues" evidence="1">
    <location>
        <begin position="547"/>
        <end position="558"/>
    </location>
</feature>
<proteinExistence type="predicted"/>
<gene>
    <name evidence="2" type="ORF">ABT317_17585</name>
</gene>
<feature type="compositionally biased region" description="Polar residues" evidence="1">
    <location>
        <begin position="500"/>
        <end position="513"/>
    </location>
</feature>
<organism evidence="2 3">
    <name type="scientific">Streptomyces carpinensis</name>
    <dbReference type="NCBI Taxonomy" id="66369"/>
    <lineage>
        <taxon>Bacteria</taxon>
        <taxon>Bacillati</taxon>
        <taxon>Actinomycetota</taxon>
        <taxon>Actinomycetes</taxon>
        <taxon>Kitasatosporales</taxon>
        <taxon>Streptomycetaceae</taxon>
        <taxon>Streptomyces</taxon>
    </lineage>
</organism>
<dbReference type="RefSeq" id="WP_086730129.1">
    <property type="nucleotide sequence ID" value="NZ_MUBM01000377.1"/>
</dbReference>
<dbReference type="EMBL" id="JBEPCU010000273">
    <property type="protein sequence ID" value="MER6978760.1"/>
    <property type="molecule type" value="Genomic_DNA"/>
</dbReference>
<feature type="compositionally biased region" description="Acidic residues" evidence="1">
    <location>
        <begin position="410"/>
        <end position="429"/>
    </location>
</feature>
<dbReference type="Pfam" id="PF13830">
    <property type="entry name" value="DUF4192"/>
    <property type="match status" value="1"/>
</dbReference>
<protein>
    <submittedName>
        <fullName evidence="2">DUF4192 family protein</fullName>
    </submittedName>
</protein>
<sequence length="558" mass="59469">MTNHSETTGPFENGDIAYEGPDPEHQVTLRTPAELADALPYLLGYRPEDSIVLVALHDRGGRGRFGGRARLGIPLNSDDWPSAARQMAHGLITGSERRGAKPEQLVAFLCQEPAAGESGREVMRRLRPLAQKLRTECGRLDVPVIEALCISGGRFWSYCCPNDGCCPDEGLSMGLPGTSVLAAAAAYAGIQVRGSLKELRARLLPGETSAARAQEIALDAAGRAMVPRILDEASRAAVAEETLELAQRVMRRFADAPVTSGTAAADLGDDRLLQDEEAASLILGLQDRTTRDRAAEWMEGDEAAPALRLWRALARRCVGPFGEHAAAPLTLAGWVAWSLGDGIEAREAFAMALGADPDYLFARLLHQACNEGLDPESVRRCLRTERTERDGRARSAAGGADAGSTRQTADDVEDLIGADDADDVEDMEDSGMTGDAREAVTVENGRTAEGVAEHRAPHTGIGTGGSRSSAPKAMTRPPRRSCAQEPGLARPSSDGGRPATSRTDSPRPATSRTAAPHPGSSRDQGRIRPRVTAKGGTRRRGVCRTAADPRSDTRERDA</sequence>
<feature type="compositionally biased region" description="Basic and acidic residues" evidence="1">
    <location>
        <begin position="384"/>
        <end position="393"/>
    </location>
</feature>
<reference evidence="2 3" key="1">
    <citation type="submission" date="2024-06" db="EMBL/GenBank/DDBJ databases">
        <title>The Natural Products Discovery Center: Release of the First 8490 Sequenced Strains for Exploring Actinobacteria Biosynthetic Diversity.</title>
        <authorList>
            <person name="Kalkreuter E."/>
            <person name="Kautsar S.A."/>
            <person name="Yang D."/>
            <person name="Bader C.D."/>
            <person name="Teijaro C.N."/>
            <person name="Fluegel L."/>
            <person name="Davis C.M."/>
            <person name="Simpson J.R."/>
            <person name="Lauterbach L."/>
            <person name="Steele A.D."/>
            <person name="Gui C."/>
            <person name="Meng S."/>
            <person name="Li G."/>
            <person name="Viehrig K."/>
            <person name="Ye F."/>
            <person name="Su P."/>
            <person name="Kiefer A.F."/>
            <person name="Nichols A."/>
            <person name="Cepeda A.J."/>
            <person name="Yan W."/>
            <person name="Fan B."/>
            <person name="Jiang Y."/>
            <person name="Adhikari A."/>
            <person name="Zheng C.-J."/>
            <person name="Schuster L."/>
            <person name="Cowan T.M."/>
            <person name="Smanski M.J."/>
            <person name="Chevrette M.G."/>
            <person name="De Carvalho L.P.S."/>
            <person name="Shen B."/>
        </authorList>
    </citation>
    <scope>NUCLEOTIDE SEQUENCE [LARGE SCALE GENOMIC DNA]</scope>
    <source>
        <strain evidence="2 3">NPDC000634</strain>
    </source>
</reference>
<comment type="caution">
    <text evidence="2">The sequence shown here is derived from an EMBL/GenBank/DDBJ whole genome shotgun (WGS) entry which is preliminary data.</text>
</comment>
<feature type="region of interest" description="Disordered" evidence="1">
    <location>
        <begin position="384"/>
        <end position="558"/>
    </location>
</feature>
<keyword evidence="3" id="KW-1185">Reference proteome</keyword>
<feature type="region of interest" description="Disordered" evidence="1">
    <location>
        <begin position="1"/>
        <end position="24"/>
    </location>
</feature>
<evidence type="ECO:0000256" key="1">
    <source>
        <dbReference type="SAM" id="MobiDB-lite"/>
    </source>
</evidence>
<name>A0ABV1W3J1_9ACTN</name>
<feature type="compositionally biased region" description="Low complexity" evidence="1">
    <location>
        <begin position="394"/>
        <end position="404"/>
    </location>
</feature>